<proteinExistence type="predicted"/>
<feature type="region of interest" description="Disordered" evidence="1">
    <location>
        <begin position="318"/>
        <end position="355"/>
    </location>
</feature>
<dbReference type="EMBL" id="CM000880">
    <property type="protein sequence ID" value="PNT74494.1"/>
    <property type="molecule type" value="Genomic_DNA"/>
</dbReference>
<evidence type="ECO:0000256" key="1">
    <source>
        <dbReference type="SAM" id="MobiDB-lite"/>
    </source>
</evidence>
<dbReference type="RefSeq" id="XP_014752350.1">
    <property type="nucleotide sequence ID" value="XM_014896864.2"/>
</dbReference>
<dbReference type="EnsemblPlants" id="PNT74495">
    <property type="protein sequence ID" value="PNT74495"/>
    <property type="gene ID" value="BRADI_1g15720v3"/>
</dbReference>
<feature type="compositionally biased region" description="Basic residues" evidence="1">
    <location>
        <begin position="213"/>
        <end position="223"/>
    </location>
</feature>
<dbReference type="RefSeq" id="XP_024317334.1">
    <property type="nucleotide sequence ID" value="XM_024461566.1"/>
</dbReference>
<dbReference type="Gramene" id="PNT74496">
    <property type="protein sequence ID" value="PNT74496"/>
    <property type="gene ID" value="BRADI_1g15720v3"/>
</dbReference>
<dbReference type="AlphaFoldDB" id="A0A2K2DJN9"/>
<dbReference type="EMBL" id="CM000880">
    <property type="protein sequence ID" value="PNT74496.1"/>
    <property type="molecule type" value="Genomic_DNA"/>
</dbReference>
<feature type="compositionally biased region" description="Acidic residues" evidence="1">
    <location>
        <begin position="465"/>
        <end position="475"/>
    </location>
</feature>
<keyword evidence="4" id="KW-1185">Reference proteome</keyword>
<dbReference type="Gramene" id="PNT74495">
    <property type="protein sequence ID" value="PNT74495"/>
    <property type="gene ID" value="BRADI_1g15720v3"/>
</dbReference>
<dbReference type="FunCoup" id="A0A2K2DJN9">
    <property type="interactions" value="313"/>
</dbReference>
<dbReference type="OrthoDB" id="1935339at2759"/>
<dbReference type="RefSeq" id="XP_024317336.1">
    <property type="nucleotide sequence ID" value="XM_024461568.1"/>
</dbReference>
<dbReference type="RefSeq" id="XP_024317338.1">
    <property type="nucleotide sequence ID" value="XM_024461570.1"/>
</dbReference>
<organism evidence="2">
    <name type="scientific">Brachypodium distachyon</name>
    <name type="common">Purple false brome</name>
    <name type="synonym">Trachynia distachya</name>
    <dbReference type="NCBI Taxonomy" id="15368"/>
    <lineage>
        <taxon>Eukaryota</taxon>
        <taxon>Viridiplantae</taxon>
        <taxon>Streptophyta</taxon>
        <taxon>Embryophyta</taxon>
        <taxon>Tracheophyta</taxon>
        <taxon>Spermatophyta</taxon>
        <taxon>Magnoliopsida</taxon>
        <taxon>Liliopsida</taxon>
        <taxon>Poales</taxon>
        <taxon>Poaceae</taxon>
        <taxon>BOP clade</taxon>
        <taxon>Pooideae</taxon>
        <taxon>Stipodae</taxon>
        <taxon>Brachypodieae</taxon>
        <taxon>Brachypodium</taxon>
    </lineage>
</organism>
<reference evidence="3" key="3">
    <citation type="submission" date="2018-08" db="UniProtKB">
        <authorList>
            <consortium name="EnsemblPlants"/>
        </authorList>
    </citation>
    <scope>IDENTIFICATION</scope>
    <source>
        <strain evidence="3">cv. Bd21</strain>
    </source>
</reference>
<dbReference type="EMBL" id="CM000880">
    <property type="protein sequence ID" value="PNT74495.1"/>
    <property type="molecule type" value="Genomic_DNA"/>
</dbReference>
<feature type="compositionally biased region" description="Polar residues" evidence="1">
    <location>
        <begin position="199"/>
        <end position="211"/>
    </location>
</feature>
<gene>
    <name evidence="3" type="primary">LOC100828436</name>
    <name evidence="2" type="ORF">BRADI_1g15720v3</name>
</gene>
<dbReference type="EnsemblPlants" id="PNT74497">
    <property type="protein sequence ID" value="PNT74497"/>
    <property type="gene ID" value="BRADI_1g15720v3"/>
</dbReference>
<feature type="region of interest" description="Disordered" evidence="1">
    <location>
        <begin position="454"/>
        <end position="509"/>
    </location>
</feature>
<feature type="region of interest" description="Disordered" evidence="1">
    <location>
        <begin position="128"/>
        <end position="147"/>
    </location>
</feature>
<feature type="compositionally biased region" description="Basic and acidic residues" evidence="1">
    <location>
        <begin position="233"/>
        <end position="280"/>
    </location>
</feature>
<name>A0A2K2DJN9_BRADI</name>
<evidence type="ECO:0000313" key="4">
    <source>
        <dbReference type="Proteomes" id="UP000008810"/>
    </source>
</evidence>
<dbReference type="PANTHER" id="PTHR36886:SF9">
    <property type="match status" value="1"/>
</dbReference>
<dbReference type="InterPro" id="IPR052650">
    <property type="entry name" value="Zinc_finger_CCCH"/>
</dbReference>
<feature type="region of interest" description="Disordered" evidence="1">
    <location>
        <begin position="190"/>
        <end position="302"/>
    </location>
</feature>
<dbReference type="Gramene" id="PNT74494">
    <property type="protein sequence ID" value="PNT74494"/>
    <property type="gene ID" value="BRADI_1g15720v3"/>
</dbReference>
<reference evidence="2" key="2">
    <citation type="submission" date="2017-06" db="EMBL/GenBank/DDBJ databases">
        <title>WGS assembly of Brachypodium distachyon.</title>
        <authorList>
            <consortium name="The International Brachypodium Initiative"/>
            <person name="Lucas S."/>
            <person name="Harmon-Smith M."/>
            <person name="Lail K."/>
            <person name="Tice H."/>
            <person name="Grimwood J."/>
            <person name="Bruce D."/>
            <person name="Barry K."/>
            <person name="Shu S."/>
            <person name="Lindquist E."/>
            <person name="Wang M."/>
            <person name="Pitluck S."/>
            <person name="Vogel J.P."/>
            <person name="Garvin D.F."/>
            <person name="Mockler T.C."/>
            <person name="Schmutz J."/>
            <person name="Rokhsar D."/>
            <person name="Bevan M.W."/>
        </authorList>
    </citation>
    <scope>NUCLEOTIDE SEQUENCE</scope>
    <source>
        <strain evidence="2">Bd21</strain>
    </source>
</reference>
<dbReference type="Proteomes" id="UP000008810">
    <property type="component" value="Chromosome 1"/>
</dbReference>
<dbReference type="EnsemblPlants" id="PNT74494">
    <property type="protein sequence ID" value="PNT74494"/>
    <property type="gene ID" value="BRADI_1g15720v3"/>
</dbReference>
<evidence type="ECO:0000313" key="2">
    <source>
        <dbReference type="EMBL" id="PNT74494.1"/>
    </source>
</evidence>
<dbReference type="STRING" id="15368.A0A2K2DJN9"/>
<dbReference type="Gramene" id="PNT74497">
    <property type="protein sequence ID" value="PNT74497"/>
    <property type="gene ID" value="BRADI_1g15720v3"/>
</dbReference>
<dbReference type="PANTHER" id="PTHR36886">
    <property type="entry name" value="PROTEIN FRIGIDA-ESSENTIAL 1"/>
    <property type="match status" value="1"/>
</dbReference>
<accession>A0A2K2DJN9</accession>
<dbReference type="KEGG" id="bdi:100828436"/>
<reference evidence="2 3" key="1">
    <citation type="journal article" date="2010" name="Nature">
        <title>Genome sequencing and analysis of the model grass Brachypodium distachyon.</title>
        <authorList>
            <consortium name="International Brachypodium Initiative"/>
        </authorList>
    </citation>
    <scope>NUCLEOTIDE SEQUENCE [LARGE SCALE GENOMIC DNA]</scope>
    <source>
        <strain evidence="2 3">Bd21</strain>
    </source>
</reference>
<dbReference type="GeneID" id="100828436"/>
<evidence type="ECO:0000313" key="3">
    <source>
        <dbReference type="EnsemblPlants" id="PNT74494"/>
    </source>
</evidence>
<dbReference type="EnsemblPlants" id="PNT74496">
    <property type="protein sequence ID" value="PNT74496"/>
    <property type="gene ID" value="BRADI_1g15720v3"/>
</dbReference>
<sequence length="972" mass="107900">MGSKRLPFGLMSGEYSCSKQYEWQHLTLCQATREQPHVGANLNYPVDAPSRTERGSPSFDSVCDYAKGADGHIHATVGRCKDFPFNWGSSTQTRYYQEDIYLPTYFLGGHFSEIDEAKHRAYMDSFHTKSKPDHTSAGQLCHRDEVSKPLTKKKPFDELHTIDPGRLELPPSKDFHCDLDVSQNCRKAFHGKMSRTKQARQSSQKNSTNRACVSRHGRSSRQKRYGDQLSVQEDEKSRQKRYEDQLAGEKAKKQITCKEQKPPLHHEVHHGGSDVTRNDNWEGNAETASGVGHNGAKGIFHPTKNIRTAATCLGSKKSNENSELVSPKYSSKSIASSNKPKQSEGSSNEKLGSDKQLSVVGCTSKLESEKRPSVVGCTKKLQKERTGEFSMHNLQNLPVTRMEKIVHTENSNDNSPSELLRECLEIWRRRRLRKATDAEAEKLVQTDQTVIVRHGRSATSGSSESADENDVELEDSEKCGSGTSPDGVQKHGQGRAKRNSKQSFRCPSGSDCKKNLQNKMAKQGLICNLEVPPALEPNPCEIRQQKEHNELSTAHQDATRQISQNSCSDTSMIQTSLNICLDSSKGGQAAASCPDSSAYQKVTQHRETHDHLDARRKYKLGVCCEINKKAEGDGVCEQMASLITDPTHLDEESVAVCSPHDGNVKVYGSDCSNQGIETTPSFSALKLDKGTQNNCQKKPVNWSSGSDCRDIQNCSKAGDCGGIQQDTMNCKTDKQLASSLVEPENNVYKKRINEDHQPHQVEVTSNQQTFHQCVARPADRTSGFVIPDLNCLPSMISDEEFESSEEVINQATGHISKPQDPSHILSAFSEAAVQEEQLKEPEKNEFVGGTCRKEVANVSRISDSHSGPPKQTTIEESSTSTHAFKFALVEFVKNILRPLWEDGLLSRDVHKIIVKKAVEKVTVTLGPKVPGAQAAICRFLAEESQSVEKLVQDYLDVYLGKEVLKRNVRRGT</sequence>
<dbReference type="EMBL" id="CM000880">
    <property type="protein sequence ID" value="PNT74497.1"/>
    <property type="molecule type" value="Genomic_DNA"/>
</dbReference>
<feature type="compositionally biased region" description="Low complexity" evidence="1">
    <location>
        <begin position="326"/>
        <end position="340"/>
    </location>
</feature>
<protein>
    <submittedName>
        <fullName evidence="2 3">Uncharacterized protein</fullName>
    </submittedName>
</protein>